<dbReference type="Proteomes" id="UP000825935">
    <property type="component" value="Chromosome 30"/>
</dbReference>
<evidence type="ECO:0000313" key="4">
    <source>
        <dbReference type="Proteomes" id="UP000825935"/>
    </source>
</evidence>
<feature type="compositionally biased region" description="Polar residues" evidence="1">
    <location>
        <begin position="341"/>
        <end position="350"/>
    </location>
</feature>
<proteinExistence type="predicted"/>
<dbReference type="OrthoDB" id="438440at2759"/>
<dbReference type="Pfam" id="PF00168">
    <property type="entry name" value="C2"/>
    <property type="match status" value="1"/>
</dbReference>
<dbReference type="Pfam" id="PF01764">
    <property type="entry name" value="Lipase_3"/>
    <property type="match status" value="1"/>
</dbReference>
<dbReference type="GO" id="GO:0006629">
    <property type="term" value="P:lipid metabolic process"/>
    <property type="evidence" value="ECO:0007669"/>
    <property type="project" value="InterPro"/>
</dbReference>
<dbReference type="Gene3D" id="3.40.50.1820">
    <property type="entry name" value="alpha/beta hydrolase"/>
    <property type="match status" value="1"/>
</dbReference>
<accession>A0A8T2R678</accession>
<dbReference type="PANTHER" id="PTHR47759">
    <property type="entry name" value="OS04G0509100 PROTEIN"/>
    <property type="match status" value="1"/>
</dbReference>
<feature type="compositionally biased region" description="Basic and acidic residues" evidence="1">
    <location>
        <begin position="380"/>
        <end position="393"/>
    </location>
</feature>
<dbReference type="EMBL" id="CM035435">
    <property type="protein sequence ID" value="KAH7291053.1"/>
    <property type="molecule type" value="Genomic_DNA"/>
</dbReference>
<name>A0A8T2R678_CERRI</name>
<organism evidence="3 4">
    <name type="scientific">Ceratopteris richardii</name>
    <name type="common">Triangle waterfern</name>
    <dbReference type="NCBI Taxonomy" id="49495"/>
    <lineage>
        <taxon>Eukaryota</taxon>
        <taxon>Viridiplantae</taxon>
        <taxon>Streptophyta</taxon>
        <taxon>Embryophyta</taxon>
        <taxon>Tracheophyta</taxon>
        <taxon>Polypodiopsida</taxon>
        <taxon>Polypodiidae</taxon>
        <taxon>Polypodiales</taxon>
        <taxon>Pteridineae</taxon>
        <taxon>Pteridaceae</taxon>
        <taxon>Parkerioideae</taxon>
        <taxon>Ceratopteris</taxon>
    </lineage>
</organism>
<feature type="domain" description="C2" evidence="2">
    <location>
        <begin position="150"/>
        <end position="266"/>
    </location>
</feature>
<dbReference type="PANTHER" id="PTHR47759:SF2">
    <property type="entry name" value="TRIGLYCERIDE LIPASE"/>
    <property type="match status" value="1"/>
</dbReference>
<feature type="region of interest" description="Disordered" evidence="1">
    <location>
        <begin position="339"/>
        <end position="404"/>
    </location>
</feature>
<keyword evidence="4" id="KW-1185">Reference proteome</keyword>
<evidence type="ECO:0000256" key="1">
    <source>
        <dbReference type="SAM" id="MobiDB-lite"/>
    </source>
</evidence>
<dbReference type="SUPFAM" id="SSF49562">
    <property type="entry name" value="C2 domain (Calcium/lipid-binding domain, CaLB)"/>
    <property type="match status" value="1"/>
</dbReference>
<dbReference type="Gene3D" id="2.60.40.150">
    <property type="entry name" value="C2 domain"/>
    <property type="match status" value="1"/>
</dbReference>
<dbReference type="InterPro" id="IPR002921">
    <property type="entry name" value="Fungal_lipase-type"/>
</dbReference>
<dbReference type="SMART" id="SM00239">
    <property type="entry name" value="C2"/>
    <property type="match status" value="1"/>
</dbReference>
<evidence type="ECO:0000313" key="3">
    <source>
        <dbReference type="EMBL" id="KAH7291053.1"/>
    </source>
</evidence>
<dbReference type="InterPro" id="IPR035892">
    <property type="entry name" value="C2_domain_sf"/>
</dbReference>
<feature type="compositionally biased region" description="Low complexity" evidence="1">
    <location>
        <begin position="368"/>
        <end position="379"/>
    </location>
</feature>
<dbReference type="InterPro" id="IPR029058">
    <property type="entry name" value="AB_hydrolase_fold"/>
</dbReference>
<dbReference type="SUPFAM" id="SSF53474">
    <property type="entry name" value="alpha/beta-Hydrolases"/>
    <property type="match status" value="1"/>
</dbReference>
<sequence length="905" mass="101066">MIAGLSTGAIARSSHSSMESLLLQLRIDLLHHRYPLLRSGVSSDFHECRTRGLSFCKGAPWKAMEVTNEDSGYCSFRSSRTFRRRSRRRLTCRFKMNHGGESSSLPRIETTDTDRPPFDINVAVVLAGFAFEAYNTPSDQGRASETDPFGCKTTFLSERFIREVYSGKMFIHLKSGSKFPGLDFWGTSDPYVVLRIGESVVRSKTLLATTTPVWNERFEINVQDPSSQFLQVAVWDANLMTDDRRLGNFGVDLKDLCDGEKHEVTVELEGMGGGGVLNLEVQYRCFEDIEKERKGWTIPVLSDLFQGKSVDDVFKSMFGLESLTVQEYLRSVLGDAKQKSDNIGSDTNNHLGDKDTNITSTDDSGKGSLSMTWDTSTSSDTKKNSQNEGKECSQDSDPNIGSEYSVNKSDALEELGRRFQETFGINLENVGFPVFDKVCWDALDVINKLALEQKKKSEFQYVEEGLALSETREDSVVAVENGVHSPENQEDISLAEPFSDGKSTIQVEDVQTASSFLLKHMESTLKSWAVLASPLTGPTRDENTRIAIIKDSVTLDPKGDGLDTSVSKSGEQLCSPEELEEMRKMFCKAESAIEAWALLASSLGHKSFIKSAFEKICFLENEKTDTQVALWRDTEHRRLVIAFRGTEQVKWKDLRTDLMLLPVSFNPERVGGDFKEEAKVHGGFLTAYDSVINRLKSLVRASVHTNIGNPDDKCPWQVYVTGHSLGGALATLAALELSTTKMSSQQLINISMYNFGSPRVGNKKFADRYNEIVKDSWRVVNHLDIIPNVPRLMGYCHVATPIYLTAGDVEAATVNMELISDGYNGDVIGEATPDFLLEEFMKGEKQLIERLLQTEIAMIQSIRSGSALMQHMEDFYYISLLQSARQRLPKLQISQAKAEIDGVRN</sequence>
<dbReference type="CDD" id="cd00519">
    <property type="entry name" value="Lipase_3"/>
    <property type="match status" value="1"/>
</dbReference>
<dbReference type="CDD" id="cd00030">
    <property type="entry name" value="C2"/>
    <property type="match status" value="1"/>
</dbReference>
<evidence type="ECO:0000259" key="2">
    <source>
        <dbReference type="PROSITE" id="PS50004"/>
    </source>
</evidence>
<gene>
    <name evidence="3" type="ORF">KP509_30G074700</name>
</gene>
<dbReference type="InterPro" id="IPR000008">
    <property type="entry name" value="C2_dom"/>
</dbReference>
<feature type="compositionally biased region" description="Polar residues" evidence="1">
    <location>
        <begin position="395"/>
        <end position="404"/>
    </location>
</feature>
<comment type="caution">
    <text evidence="3">The sequence shown here is derived from an EMBL/GenBank/DDBJ whole genome shotgun (WGS) entry which is preliminary data.</text>
</comment>
<dbReference type="AlphaFoldDB" id="A0A8T2R678"/>
<reference evidence="3" key="1">
    <citation type="submission" date="2021-08" db="EMBL/GenBank/DDBJ databases">
        <title>WGS assembly of Ceratopteris richardii.</title>
        <authorList>
            <person name="Marchant D.B."/>
            <person name="Chen G."/>
            <person name="Jenkins J."/>
            <person name="Shu S."/>
            <person name="Leebens-Mack J."/>
            <person name="Grimwood J."/>
            <person name="Schmutz J."/>
            <person name="Soltis P."/>
            <person name="Soltis D."/>
            <person name="Chen Z.-H."/>
        </authorList>
    </citation>
    <scope>NUCLEOTIDE SEQUENCE</scope>
    <source>
        <strain evidence="3">Whitten #5841</strain>
        <tissue evidence="3">Leaf</tissue>
    </source>
</reference>
<protein>
    <recommendedName>
        <fullName evidence="2">C2 domain-containing protein</fullName>
    </recommendedName>
</protein>
<dbReference type="PROSITE" id="PS50004">
    <property type="entry name" value="C2"/>
    <property type="match status" value="1"/>
</dbReference>
<dbReference type="OMA" id="LSENHEP"/>